<name>A0AAD3DHK2_9CHLO</name>
<dbReference type="EMBL" id="BMAR01000002">
    <property type="protein sequence ID" value="GFR41950.1"/>
    <property type="molecule type" value="Genomic_DNA"/>
</dbReference>
<feature type="non-terminal residue" evidence="2">
    <location>
        <position position="512"/>
    </location>
</feature>
<feature type="region of interest" description="Disordered" evidence="1">
    <location>
        <begin position="402"/>
        <end position="422"/>
    </location>
</feature>
<keyword evidence="3" id="KW-1185">Reference proteome</keyword>
<sequence>GGGGSGSPGAAAAAAAAGSVAAAPAPIAGVAVAAPAPAGAGVPPAPSPALLLPAVEQLRALDPEAAAVVAGELPRLTGQLRGANEPTLWAFAAGGGAACYAVAYCRDGAGYGDPYSPARVLFVPPAAPSAADALGNVGGSGGGGGGAGQVQRRRRAVSMSPRKWYHTHGGEGARLGPWQGAVEVALLPSQLTPSYLKARVASGLRWVRYPDWWAAYATPGGEDPAAAAATAAAAAAQPAPARRAPLVATDAGGGGGSGGGGGAVRPAAPVPAPVAAAGAASGSGGSGSSAASASAAASSLLPPSVQAALRVLLENPTGREARQLAARPAAAAAGGGGGEGGGGGSRKAPDTDPVLVRVRCSRTREEFRYGIAYCPPGAKHGDGGRGMETGVRIIYLAQSPPEGAAAAAGPSGSSGGGGGGAAGGAGVALEVLTPTIFCQRAAAGAQGSYSWRMWVQVLQEAAEGEQEKEKEGAGDGSGGGEEGQAQGRSSHWRSYGEWAAELRARRAAATAT</sequence>
<accession>A0AAD3DHK2</accession>
<proteinExistence type="predicted"/>
<gene>
    <name evidence="2" type="ORF">Agub_g2746</name>
</gene>
<feature type="region of interest" description="Disordered" evidence="1">
    <location>
        <begin position="320"/>
        <end position="351"/>
    </location>
</feature>
<dbReference type="AlphaFoldDB" id="A0AAD3DHK2"/>
<dbReference type="Proteomes" id="UP001054857">
    <property type="component" value="Unassembled WGS sequence"/>
</dbReference>
<feature type="compositionally biased region" description="Gly residues" evidence="1">
    <location>
        <begin position="251"/>
        <end position="263"/>
    </location>
</feature>
<evidence type="ECO:0000313" key="2">
    <source>
        <dbReference type="EMBL" id="GFR41950.1"/>
    </source>
</evidence>
<evidence type="ECO:0000313" key="3">
    <source>
        <dbReference type="Proteomes" id="UP001054857"/>
    </source>
</evidence>
<organism evidence="2 3">
    <name type="scientific">Astrephomene gubernaculifera</name>
    <dbReference type="NCBI Taxonomy" id="47775"/>
    <lineage>
        <taxon>Eukaryota</taxon>
        <taxon>Viridiplantae</taxon>
        <taxon>Chlorophyta</taxon>
        <taxon>core chlorophytes</taxon>
        <taxon>Chlorophyceae</taxon>
        <taxon>CS clade</taxon>
        <taxon>Chlamydomonadales</taxon>
        <taxon>Astrephomenaceae</taxon>
        <taxon>Astrephomene</taxon>
    </lineage>
</organism>
<feature type="region of interest" description="Disordered" evidence="1">
    <location>
        <begin position="246"/>
        <end position="266"/>
    </location>
</feature>
<reference evidence="2 3" key="1">
    <citation type="journal article" date="2021" name="Sci. Rep.">
        <title>Genome sequencing of the multicellular alga Astrephomene provides insights into convergent evolution of germ-soma differentiation.</title>
        <authorList>
            <person name="Yamashita S."/>
            <person name="Yamamoto K."/>
            <person name="Matsuzaki R."/>
            <person name="Suzuki S."/>
            <person name="Yamaguchi H."/>
            <person name="Hirooka S."/>
            <person name="Minakuchi Y."/>
            <person name="Miyagishima S."/>
            <person name="Kawachi M."/>
            <person name="Toyoda A."/>
            <person name="Nozaki H."/>
        </authorList>
    </citation>
    <scope>NUCLEOTIDE SEQUENCE [LARGE SCALE GENOMIC DNA]</scope>
    <source>
        <strain evidence="2 3">NIES-4017</strain>
    </source>
</reference>
<feature type="compositionally biased region" description="Gly residues" evidence="1">
    <location>
        <begin position="412"/>
        <end position="422"/>
    </location>
</feature>
<protein>
    <submittedName>
        <fullName evidence="2">Uncharacterized protein</fullName>
    </submittedName>
</protein>
<feature type="compositionally biased region" description="Gly residues" evidence="1">
    <location>
        <begin position="333"/>
        <end position="345"/>
    </location>
</feature>
<comment type="caution">
    <text evidence="2">The sequence shown here is derived from an EMBL/GenBank/DDBJ whole genome shotgun (WGS) entry which is preliminary data.</text>
</comment>
<feature type="region of interest" description="Disordered" evidence="1">
    <location>
        <begin position="462"/>
        <end position="493"/>
    </location>
</feature>
<evidence type="ECO:0000256" key="1">
    <source>
        <dbReference type="SAM" id="MobiDB-lite"/>
    </source>
</evidence>